<dbReference type="GO" id="GO:0016651">
    <property type="term" value="F:oxidoreductase activity, acting on NAD(P)H"/>
    <property type="evidence" value="ECO:0007669"/>
    <property type="project" value="InterPro"/>
</dbReference>
<keyword evidence="3" id="KW-0560">Oxidoreductase</keyword>
<dbReference type="InterPro" id="IPR047122">
    <property type="entry name" value="Trans-enoyl_RdTase-like"/>
</dbReference>
<proteinExistence type="inferred from homology"/>
<feature type="domain" description="Enoyl reductase (ER)" evidence="4">
    <location>
        <begin position="12"/>
        <end position="347"/>
    </location>
</feature>
<reference evidence="5 6" key="1">
    <citation type="submission" date="2015-01" db="EMBL/GenBank/DDBJ databases">
        <title>The Genome Sequence of Ochroconis gallopava CBS43764.</title>
        <authorList>
            <consortium name="The Broad Institute Genomics Platform"/>
            <person name="Cuomo C."/>
            <person name="de Hoog S."/>
            <person name="Gorbushina A."/>
            <person name="Stielow B."/>
            <person name="Teixiera M."/>
            <person name="Abouelleil A."/>
            <person name="Chapman S.B."/>
            <person name="Priest M."/>
            <person name="Young S.K."/>
            <person name="Wortman J."/>
            <person name="Nusbaum C."/>
            <person name="Birren B."/>
        </authorList>
    </citation>
    <scope>NUCLEOTIDE SEQUENCE [LARGE SCALE GENOMIC DNA]</scope>
    <source>
        <strain evidence="5 6">CBS 43764</strain>
    </source>
</reference>
<dbReference type="CDD" id="cd08249">
    <property type="entry name" value="enoyl_reductase_like"/>
    <property type="match status" value="1"/>
</dbReference>
<dbReference type="Pfam" id="PF08240">
    <property type="entry name" value="ADH_N"/>
    <property type="match status" value="1"/>
</dbReference>
<dbReference type="GeneID" id="27312798"/>
<evidence type="ECO:0000256" key="3">
    <source>
        <dbReference type="ARBA" id="ARBA00023002"/>
    </source>
</evidence>
<evidence type="ECO:0000256" key="2">
    <source>
        <dbReference type="ARBA" id="ARBA00011245"/>
    </source>
</evidence>
<dbReference type="Pfam" id="PF00107">
    <property type="entry name" value="ADH_zinc_N"/>
    <property type="match status" value="1"/>
</dbReference>
<dbReference type="Gene3D" id="3.90.180.10">
    <property type="entry name" value="Medium-chain alcohol dehydrogenases, catalytic domain"/>
    <property type="match status" value="1"/>
</dbReference>
<dbReference type="InterPro" id="IPR013154">
    <property type="entry name" value="ADH-like_N"/>
</dbReference>
<name>A0A0D1YTN3_9PEZI</name>
<dbReference type="InterPro" id="IPR036291">
    <property type="entry name" value="NAD(P)-bd_dom_sf"/>
</dbReference>
<dbReference type="InterPro" id="IPR013149">
    <property type="entry name" value="ADH-like_C"/>
</dbReference>
<comment type="subunit">
    <text evidence="2">Monomer.</text>
</comment>
<dbReference type="HOGENOM" id="CLU_026673_16_5_1"/>
<dbReference type="EMBL" id="KN847542">
    <property type="protein sequence ID" value="KIW03997.1"/>
    <property type="molecule type" value="Genomic_DNA"/>
</dbReference>
<sequence>MAKTHKAVVTVGPRKPLRVIEVETPLPKGNELLVRVDWTASTPLDLHQADGGLLVKPPQILGDGCAGPVVAVGPAVNKFAIGDRVFGFTWRSSAEKAHQEFVLAPENLFGRIPDGFEEQDVVTVPNNFVTAFQCSVNDLGLELPWPKPEGFTPRAADKSILIWGGSSSVGQYAIQLLSYYGYRKIIATASAKHHKFLRSLGAVDLVDYRDENVVDRVRDLAGGQVAFVMDCIGSLEGSVRPISKIAESGTIVAIMLPVILKDATETQAPEYEMDVSKVLDWGAGVDAKGVRTHFYLQNQFLAEHLQTDIMPAMLANGAIKPNRTLIVEGSTLLERAENALDLLRRKVPSAERLVWRVSE</sequence>
<gene>
    <name evidence="5" type="ORF">PV09_04825</name>
</gene>
<evidence type="ECO:0000313" key="6">
    <source>
        <dbReference type="Proteomes" id="UP000053259"/>
    </source>
</evidence>
<dbReference type="SUPFAM" id="SSF51735">
    <property type="entry name" value="NAD(P)-binding Rossmann-fold domains"/>
    <property type="match status" value="1"/>
</dbReference>
<protein>
    <recommendedName>
        <fullName evidence="4">Enoyl reductase (ER) domain-containing protein</fullName>
    </recommendedName>
</protein>
<dbReference type="InParanoid" id="A0A0D1YTN3"/>
<dbReference type="VEuPathDB" id="FungiDB:PV09_04825"/>
<evidence type="ECO:0000259" key="4">
    <source>
        <dbReference type="SMART" id="SM00829"/>
    </source>
</evidence>
<dbReference type="RefSeq" id="XP_016213866.1">
    <property type="nucleotide sequence ID" value="XM_016358248.1"/>
</dbReference>
<evidence type="ECO:0000256" key="1">
    <source>
        <dbReference type="ARBA" id="ARBA00008072"/>
    </source>
</evidence>
<dbReference type="InterPro" id="IPR020843">
    <property type="entry name" value="ER"/>
</dbReference>
<accession>A0A0D1YTN3</accession>
<dbReference type="PANTHER" id="PTHR45348:SF3">
    <property type="entry name" value="ENOYL REDUCTASE (ER) DOMAIN-CONTAINING PROTEIN"/>
    <property type="match status" value="1"/>
</dbReference>
<organism evidence="5 6">
    <name type="scientific">Verruconis gallopava</name>
    <dbReference type="NCBI Taxonomy" id="253628"/>
    <lineage>
        <taxon>Eukaryota</taxon>
        <taxon>Fungi</taxon>
        <taxon>Dikarya</taxon>
        <taxon>Ascomycota</taxon>
        <taxon>Pezizomycotina</taxon>
        <taxon>Dothideomycetes</taxon>
        <taxon>Pleosporomycetidae</taxon>
        <taxon>Venturiales</taxon>
        <taxon>Sympoventuriaceae</taxon>
        <taxon>Verruconis</taxon>
    </lineage>
</organism>
<dbReference type="AlphaFoldDB" id="A0A0D1YTN3"/>
<evidence type="ECO:0000313" key="5">
    <source>
        <dbReference type="EMBL" id="KIW03997.1"/>
    </source>
</evidence>
<dbReference type="InterPro" id="IPR011032">
    <property type="entry name" value="GroES-like_sf"/>
</dbReference>
<dbReference type="Gene3D" id="3.40.50.720">
    <property type="entry name" value="NAD(P)-binding Rossmann-like Domain"/>
    <property type="match status" value="1"/>
</dbReference>
<dbReference type="SUPFAM" id="SSF50129">
    <property type="entry name" value="GroES-like"/>
    <property type="match status" value="1"/>
</dbReference>
<dbReference type="OrthoDB" id="9992527at2759"/>
<dbReference type="STRING" id="253628.A0A0D1YTN3"/>
<keyword evidence="6" id="KW-1185">Reference proteome</keyword>
<dbReference type="Proteomes" id="UP000053259">
    <property type="component" value="Unassembled WGS sequence"/>
</dbReference>
<dbReference type="PANTHER" id="PTHR45348">
    <property type="entry name" value="HYPOTHETICAL OXIDOREDUCTASE (EUROFUNG)"/>
    <property type="match status" value="1"/>
</dbReference>
<comment type="similarity">
    <text evidence="1">Belongs to the zinc-containing alcohol dehydrogenase family.</text>
</comment>
<dbReference type="SMART" id="SM00829">
    <property type="entry name" value="PKS_ER"/>
    <property type="match status" value="1"/>
</dbReference>